<evidence type="ECO:0000313" key="2">
    <source>
        <dbReference type="EMBL" id="NHC16252.1"/>
    </source>
</evidence>
<name>A0ABX0GZK9_9ACTN</name>
<proteinExistence type="predicted"/>
<organism evidence="2 3">
    <name type="scientific">Motilibacter deserti</name>
    <dbReference type="NCBI Taxonomy" id="2714956"/>
    <lineage>
        <taxon>Bacteria</taxon>
        <taxon>Bacillati</taxon>
        <taxon>Actinomycetota</taxon>
        <taxon>Actinomycetes</taxon>
        <taxon>Motilibacterales</taxon>
        <taxon>Motilibacteraceae</taxon>
        <taxon>Motilibacter</taxon>
    </lineage>
</organism>
<keyword evidence="3" id="KW-1185">Reference proteome</keyword>
<feature type="region of interest" description="Disordered" evidence="1">
    <location>
        <begin position="81"/>
        <end position="114"/>
    </location>
</feature>
<feature type="compositionally biased region" description="Acidic residues" evidence="1">
    <location>
        <begin position="91"/>
        <end position="101"/>
    </location>
</feature>
<dbReference type="RefSeq" id="WP_166284708.1">
    <property type="nucleotide sequence ID" value="NZ_JAANNP010000116.1"/>
</dbReference>
<reference evidence="2 3" key="1">
    <citation type="submission" date="2020-03" db="EMBL/GenBank/DDBJ databases">
        <title>Two novel Motilibacter sp.</title>
        <authorList>
            <person name="Liu S."/>
        </authorList>
    </citation>
    <scope>NUCLEOTIDE SEQUENCE [LARGE SCALE GENOMIC DNA]</scope>
    <source>
        <strain evidence="2 3">E257</strain>
    </source>
</reference>
<dbReference type="InterPro" id="IPR023869">
    <property type="entry name" value="tRNA_Adeno_NH3ase_assoc_put"/>
</dbReference>
<dbReference type="EMBL" id="JAANNP010000116">
    <property type="protein sequence ID" value="NHC16252.1"/>
    <property type="molecule type" value="Genomic_DNA"/>
</dbReference>
<comment type="caution">
    <text evidence="2">The sequence shown here is derived from an EMBL/GenBank/DDBJ whole genome shotgun (WGS) entry which is preliminary data.</text>
</comment>
<sequence>MSYFTALLSRNGGGTWRARDVDVEGHEDVESLTQAVRLASGGDAHALLLLEHEDEWFALARVDDGDDTRVFVSDAAAAAASPYGPALGLDPEVDEDSEPSGDSEVVADAGTPSEELLRLAGEDGIGVSEAVAAVAEAAGFGEVLDAM</sequence>
<evidence type="ECO:0000256" key="1">
    <source>
        <dbReference type="SAM" id="MobiDB-lite"/>
    </source>
</evidence>
<evidence type="ECO:0008006" key="4">
    <source>
        <dbReference type="Google" id="ProtNLM"/>
    </source>
</evidence>
<gene>
    <name evidence="2" type="ORF">G9H71_20915</name>
</gene>
<protein>
    <recommendedName>
        <fullName evidence="4">tRNA adenosine deaminase-associated protein</fullName>
    </recommendedName>
</protein>
<dbReference type="Proteomes" id="UP000800981">
    <property type="component" value="Unassembled WGS sequence"/>
</dbReference>
<evidence type="ECO:0000313" key="3">
    <source>
        <dbReference type="Proteomes" id="UP000800981"/>
    </source>
</evidence>
<dbReference type="NCBIfam" id="TIGR03941">
    <property type="entry name" value="tRNA_deam_assoc"/>
    <property type="match status" value="1"/>
</dbReference>
<accession>A0ABX0GZK9</accession>
<feature type="non-terminal residue" evidence="2">
    <location>
        <position position="147"/>
    </location>
</feature>